<evidence type="ECO:0000256" key="6">
    <source>
        <dbReference type="ARBA" id="ARBA00023004"/>
    </source>
</evidence>
<keyword evidence="10 11" id="KW-0998">Cell outer membrane</keyword>
<keyword evidence="7" id="KW-0406">Ion transport</keyword>
<dbReference type="PANTHER" id="PTHR32552">
    <property type="entry name" value="FERRICHROME IRON RECEPTOR-RELATED"/>
    <property type="match status" value="1"/>
</dbReference>
<feature type="signal peptide" evidence="12">
    <location>
        <begin position="1"/>
        <end position="24"/>
    </location>
</feature>
<proteinExistence type="inferred from homology"/>
<dbReference type="Gene3D" id="2.40.170.20">
    <property type="entry name" value="TonB-dependent receptor, beta-barrel domain"/>
    <property type="match status" value="1"/>
</dbReference>
<evidence type="ECO:0000259" key="13">
    <source>
        <dbReference type="Pfam" id="PF07715"/>
    </source>
</evidence>
<organism evidence="14 15">
    <name type="scientific">Sandaracinobacter neustonicus</name>
    <dbReference type="NCBI Taxonomy" id="1715348"/>
    <lineage>
        <taxon>Bacteria</taxon>
        <taxon>Pseudomonadati</taxon>
        <taxon>Pseudomonadota</taxon>
        <taxon>Alphaproteobacteria</taxon>
        <taxon>Sphingomonadales</taxon>
        <taxon>Sphingosinicellaceae</taxon>
        <taxon>Sandaracinobacter</taxon>
    </lineage>
</organism>
<keyword evidence="6" id="KW-0408">Iron</keyword>
<keyword evidence="8" id="KW-0798">TonB box</keyword>
<evidence type="ECO:0000256" key="2">
    <source>
        <dbReference type="ARBA" id="ARBA00022448"/>
    </source>
</evidence>
<dbReference type="InterPro" id="IPR036942">
    <property type="entry name" value="Beta-barrel_TonB_sf"/>
</dbReference>
<keyword evidence="4" id="KW-0410">Iron transport</keyword>
<protein>
    <recommendedName>
        <fullName evidence="13">TonB-dependent receptor plug domain-containing protein</fullName>
    </recommendedName>
</protein>
<dbReference type="AlphaFoldDB" id="A0A501XJK5"/>
<dbReference type="EMBL" id="VFSU01000026">
    <property type="protein sequence ID" value="TPE60483.1"/>
    <property type="molecule type" value="Genomic_DNA"/>
</dbReference>
<evidence type="ECO:0000256" key="1">
    <source>
        <dbReference type="ARBA" id="ARBA00004571"/>
    </source>
</evidence>
<evidence type="ECO:0000256" key="7">
    <source>
        <dbReference type="ARBA" id="ARBA00023065"/>
    </source>
</evidence>
<evidence type="ECO:0000256" key="11">
    <source>
        <dbReference type="PROSITE-ProRule" id="PRU01360"/>
    </source>
</evidence>
<dbReference type="OrthoDB" id="7179662at2"/>
<feature type="domain" description="TonB-dependent receptor plug" evidence="13">
    <location>
        <begin position="56"/>
        <end position="167"/>
    </location>
</feature>
<feature type="chain" id="PRO_5021416701" description="TonB-dependent receptor plug domain-containing protein" evidence="12">
    <location>
        <begin position="25"/>
        <end position="784"/>
    </location>
</feature>
<keyword evidence="3 11" id="KW-1134">Transmembrane beta strand</keyword>
<gene>
    <name evidence="14" type="ORF">FJQ54_10785</name>
</gene>
<keyword evidence="2 11" id="KW-0813">Transport</keyword>
<dbReference type="Proteomes" id="UP000319897">
    <property type="component" value="Unassembled WGS sequence"/>
</dbReference>
<evidence type="ECO:0000313" key="15">
    <source>
        <dbReference type="Proteomes" id="UP000319897"/>
    </source>
</evidence>
<keyword evidence="9 11" id="KW-0472">Membrane</keyword>
<dbReference type="InterPro" id="IPR039426">
    <property type="entry name" value="TonB-dep_rcpt-like"/>
</dbReference>
<keyword evidence="5 11" id="KW-0812">Transmembrane</keyword>
<name>A0A501XJK5_9SPHN</name>
<dbReference type="SUPFAM" id="SSF56935">
    <property type="entry name" value="Porins"/>
    <property type="match status" value="1"/>
</dbReference>
<evidence type="ECO:0000256" key="10">
    <source>
        <dbReference type="ARBA" id="ARBA00023237"/>
    </source>
</evidence>
<dbReference type="PROSITE" id="PS52016">
    <property type="entry name" value="TONB_DEPENDENT_REC_3"/>
    <property type="match status" value="1"/>
</dbReference>
<dbReference type="Pfam" id="PF07715">
    <property type="entry name" value="Plug"/>
    <property type="match status" value="1"/>
</dbReference>
<dbReference type="GO" id="GO:0009279">
    <property type="term" value="C:cell outer membrane"/>
    <property type="evidence" value="ECO:0007669"/>
    <property type="project" value="UniProtKB-SubCell"/>
</dbReference>
<evidence type="ECO:0000256" key="9">
    <source>
        <dbReference type="ARBA" id="ARBA00023136"/>
    </source>
</evidence>
<evidence type="ECO:0000256" key="4">
    <source>
        <dbReference type="ARBA" id="ARBA00022496"/>
    </source>
</evidence>
<accession>A0A501XJK5</accession>
<evidence type="ECO:0000256" key="12">
    <source>
        <dbReference type="SAM" id="SignalP"/>
    </source>
</evidence>
<dbReference type="InterPro" id="IPR012910">
    <property type="entry name" value="Plug_dom"/>
</dbReference>
<keyword evidence="15" id="KW-1185">Reference proteome</keyword>
<comment type="subcellular location">
    <subcellularLocation>
        <location evidence="1 11">Cell outer membrane</location>
        <topology evidence="1 11">Multi-pass membrane protein</topology>
    </subcellularLocation>
</comment>
<evidence type="ECO:0000256" key="5">
    <source>
        <dbReference type="ARBA" id="ARBA00022692"/>
    </source>
</evidence>
<comment type="similarity">
    <text evidence="11">Belongs to the TonB-dependent receptor family.</text>
</comment>
<evidence type="ECO:0000256" key="3">
    <source>
        <dbReference type="ARBA" id="ARBA00022452"/>
    </source>
</evidence>
<sequence length="784" mass="84097">MTGFRVGVAASAIVAAMTATPAIAADQAAPATGGATAGADVEDIIVTGRRRTESLERLPSAGDVIRSETLEDRGVETGKDLSHLIPGVQVLDNGTGMNDEMIIRGEGATRQNNIEPGAGLYRDGMFIAGGNVGGRNFVGLDFFDVSRVEVLRGPQGSYFGRNAIGGAINIISARPGEGPQGRLRFDVGSQDRIGVEGITNVKIGELGLRLGGFYNLQQGGWYRSTVTGNKLDYSSSGGARLSAVYDPTPNWSLSGLVEYGAEDAPAPQVFEYTLPVNDPPINNPGPTGFYVDRFEKALDLDPRLTRNTFSTMLNSKWQFGGVELISMTGYRRRDATSLTDADFNASTAVQRALTATGTGSETFERFVQDLRLQSTGDGLRWVIGGEYNKVDSDFATALIPIVPTTLPPGCLGGVCTLPVAQATARAVYRRVNSEIDDLSWAAYGALTWPIADRFELSGDFRYTIDRKRFDSVEVRRLDNPATPVNEQVTLTIDRERTFRVFTPGVSVSYFTDSGSIFARLATGYRGGGFNNDPGEPGDGVSDVALPPVFEPEYVTSVEAGVKGRIEGLGRFEVSAYHNWKSDTFVNYSVFVGCGTVARPGCAANSVRNVGAVRNAGNSVQYGIEAEWSGTLAAGSRGRILYAFNGALAGGEYKEGYVYQNSNSNPATTLSTRDLKGKRLGRLRDLTGSATLGYSHEVADGLRLFANGSVRAELGGYEDPGNTIPYDDVVLVDTNLGLRAAGWSVVLIGKNVLNNSYYNISPLNQTFGTQSNQPRTWMLRTTLSF</sequence>
<dbReference type="PANTHER" id="PTHR32552:SF81">
    <property type="entry name" value="TONB-DEPENDENT OUTER MEMBRANE RECEPTOR"/>
    <property type="match status" value="1"/>
</dbReference>
<evidence type="ECO:0000256" key="8">
    <source>
        <dbReference type="ARBA" id="ARBA00023077"/>
    </source>
</evidence>
<keyword evidence="12" id="KW-0732">Signal</keyword>
<reference evidence="14 15" key="1">
    <citation type="submission" date="2019-06" db="EMBL/GenBank/DDBJ databases">
        <authorList>
            <person name="Lee I."/>
            <person name="Jang G.I."/>
            <person name="Hwang C.Y."/>
        </authorList>
    </citation>
    <scope>NUCLEOTIDE SEQUENCE [LARGE SCALE GENOMIC DNA]</scope>
    <source>
        <strain evidence="14 15">PAMC 28131</strain>
    </source>
</reference>
<comment type="caution">
    <text evidence="14">The sequence shown here is derived from an EMBL/GenBank/DDBJ whole genome shotgun (WGS) entry which is preliminary data.</text>
</comment>
<dbReference type="GO" id="GO:0006826">
    <property type="term" value="P:iron ion transport"/>
    <property type="evidence" value="ECO:0007669"/>
    <property type="project" value="UniProtKB-KW"/>
</dbReference>
<dbReference type="RefSeq" id="WP_140928419.1">
    <property type="nucleotide sequence ID" value="NZ_VFSU01000026.1"/>
</dbReference>
<evidence type="ECO:0000313" key="14">
    <source>
        <dbReference type="EMBL" id="TPE60483.1"/>
    </source>
</evidence>